<dbReference type="PROSITE" id="PS51318">
    <property type="entry name" value="TAT"/>
    <property type="match status" value="1"/>
</dbReference>
<dbReference type="KEGG" id="acru:HHL28_00295"/>
<dbReference type="Proteomes" id="UP000501891">
    <property type="component" value="Chromosome"/>
</dbReference>
<reference evidence="1" key="1">
    <citation type="submission" date="2020-04" db="EMBL/GenBank/DDBJ databases">
        <title>A desert anoxygenic phototrophic bacterium fixes CO2 using RubisCO under aerobic conditions.</title>
        <authorList>
            <person name="Tang K."/>
        </authorList>
    </citation>
    <scope>NUCLEOTIDE SEQUENCE [LARGE SCALE GENOMIC DNA]</scope>
    <source>
        <strain evidence="1">MIMtkB3</strain>
    </source>
</reference>
<dbReference type="InterPro" id="IPR006311">
    <property type="entry name" value="TAT_signal"/>
</dbReference>
<evidence type="ECO:0000313" key="2">
    <source>
        <dbReference type="Proteomes" id="UP000501891"/>
    </source>
</evidence>
<organism evidence="1 2">
    <name type="scientific">Aerophototrophica crusticola</name>
    <dbReference type="NCBI Taxonomy" id="1709002"/>
    <lineage>
        <taxon>Bacteria</taxon>
        <taxon>Pseudomonadati</taxon>
        <taxon>Pseudomonadota</taxon>
        <taxon>Alphaproteobacteria</taxon>
        <taxon>Rhodospirillales</taxon>
        <taxon>Rhodospirillaceae</taxon>
        <taxon>Aerophototrophica</taxon>
    </lineage>
</organism>
<name>A0A858R2Z3_9PROT</name>
<dbReference type="InterPro" id="IPR010281">
    <property type="entry name" value="DUF885"/>
</dbReference>
<gene>
    <name evidence="1" type="ORF">HHL28_00295</name>
</gene>
<accession>A0A858R2Z3</accession>
<dbReference type="PANTHER" id="PTHR33361">
    <property type="entry name" value="GLR0591 PROTEIN"/>
    <property type="match status" value="1"/>
</dbReference>
<dbReference type="PANTHER" id="PTHR33361:SF16">
    <property type="entry name" value="DUF885 DOMAIN-CONTAINING PROTEIN"/>
    <property type="match status" value="1"/>
</dbReference>
<proteinExistence type="predicted"/>
<dbReference type="EMBL" id="CP051775">
    <property type="protein sequence ID" value="QJE71759.1"/>
    <property type="molecule type" value="Genomic_DNA"/>
</dbReference>
<keyword evidence="2" id="KW-1185">Reference proteome</keyword>
<protein>
    <submittedName>
        <fullName evidence="1">DUF885 domain-containing protein</fullName>
    </submittedName>
</protein>
<dbReference type="AlphaFoldDB" id="A0A858R2Z3"/>
<sequence>MLGRRGFLCACCGLAGYALVGGRLEARAAAPAAGQGDADLYRFLEDSFQAAVARSHETRTWLGLPGDHSAWDDIGEAGAAADAAFAEAQLTALRKHDPAGLSDAARLDRQLYEQRLLGQLEAHRWRLNSYPVEHFNGRHGAIVDLLSGTHPIRDARDAQAWITRVRAVPGAVDQLLAALEVRAARGVLPPRFSLQKSLDAARNVLSGRPFTAGPGDSALLAAFGRKLDALKLPPAESEALMAKAAAALSDSFAPAWTRLAAGLEGLVARATDDDGVWKLPDGADFYRYCLKDHTTLDLDPEQVHALGLSEVKRIQADMAEIQAKVGFKGSLQDFYRFLRTDDRFYYPDTDAGRAGYIRDASAILDGLKAVLDGQFGLKPKAPLEVRRFELYREASETIARYGRPAADGSRPGTYYVNLSRMREMPKYQMEVLAFHEGIPGHHMQIALAQEMSGQPTFRRFEFHTAYGEGWGLYSERLPKELGFYQDPYSDYGRLTFELWRAVRLVVDTGIHAKRWTRQQAMDYFTANLAFTPEVAEREVDRYIVYPGQACAYHIGLLEILKLRDRARGALGPRFTAASFHDAVLGSGSVPLPVLGQVVDAWVAKTKA</sequence>
<dbReference type="Pfam" id="PF05960">
    <property type="entry name" value="DUF885"/>
    <property type="match status" value="1"/>
</dbReference>
<evidence type="ECO:0000313" key="1">
    <source>
        <dbReference type="EMBL" id="QJE71759.1"/>
    </source>
</evidence>